<dbReference type="GO" id="GO:0017148">
    <property type="term" value="P:negative regulation of translation"/>
    <property type="evidence" value="ECO:0007669"/>
    <property type="project" value="InterPro"/>
</dbReference>
<accession>A0A368RQL5</accession>
<evidence type="ECO:0000313" key="2">
    <source>
        <dbReference type="EMBL" id="RCV32526.1"/>
    </source>
</evidence>
<reference evidence="2" key="2">
    <citation type="submission" date="2015-07" db="EMBL/GenBank/DDBJ databases">
        <authorList>
            <person name="Noorani M."/>
        </authorList>
    </citation>
    <scope>NUCLEOTIDE SEQUENCE</scope>
    <source>
        <strain evidence="2">Yugu1</strain>
    </source>
</reference>
<dbReference type="InterPro" id="IPR036041">
    <property type="entry name" value="Ribosome-inact_prot_sf"/>
</dbReference>
<name>A0A368RQL5_SETIT</name>
<feature type="signal peptide" evidence="1">
    <location>
        <begin position="1"/>
        <end position="23"/>
    </location>
</feature>
<dbReference type="OrthoDB" id="680609at2759"/>
<dbReference type="EMBL" id="CM003534">
    <property type="protein sequence ID" value="RCV32526.1"/>
    <property type="molecule type" value="Genomic_DNA"/>
</dbReference>
<protein>
    <submittedName>
        <fullName evidence="2">Uncharacterized protein</fullName>
    </submittedName>
</protein>
<dbReference type="Gene3D" id="3.40.420.10">
    <property type="entry name" value="Ricin (A subunit), domain 1"/>
    <property type="match status" value="1"/>
</dbReference>
<sequence length="112" mass="11779">MEGRRSSAALLFLALALAAGSLGAVAQLHPPAGKRYMLVALQTGRGDNSKLAVRTRDNAIPGFANGKHQWFAVTGNEDLVPPGSNSYRRNIPGRGQGLVNMLGALVNNNGTR</sequence>
<feature type="chain" id="PRO_5017000527" evidence="1">
    <location>
        <begin position="24"/>
        <end position="112"/>
    </location>
</feature>
<evidence type="ECO:0000256" key="1">
    <source>
        <dbReference type="SAM" id="SignalP"/>
    </source>
</evidence>
<dbReference type="GO" id="GO:0030598">
    <property type="term" value="F:rRNA N-glycosylase activity"/>
    <property type="evidence" value="ECO:0007669"/>
    <property type="project" value="InterPro"/>
</dbReference>
<dbReference type="InterPro" id="IPR016138">
    <property type="entry name" value="Ribosome_inactivat_prot_sub1"/>
</dbReference>
<reference evidence="2" key="1">
    <citation type="journal article" date="2012" name="Nat. Biotechnol.">
        <title>Reference genome sequence of the model plant Setaria.</title>
        <authorList>
            <person name="Bennetzen J.L."/>
            <person name="Schmutz J."/>
            <person name="Wang H."/>
            <person name="Percifield R."/>
            <person name="Hawkins J."/>
            <person name="Pontaroli A.C."/>
            <person name="Estep M."/>
            <person name="Feng L."/>
            <person name="Vaughn J.N."/>
            <person name="Grimwood J."/>
            <person name="Jenkins J."/>
            <person name="Barry K."/>
            <person name="Lindquist E."/>
            <person name="Hellsten U."/>
            <person name="Deshpande S."/>
            <person name="Wang X."/>
            <person name="Wu X."/>
            <person name="Mitros T."/>
            <person name="Triplett J."/>
            <person name="Yang X."/>
            <person name="Ye C.Y."/>
            <person name="Mauro-Herrera M."/>
            <person name="Wang L."/>
            <person name="Li P."/>
            <person name="Sharma M."/>
            <person name="Sharma R."/>
            <person name="Ronald P.C."/>
            <person name="Panaud O."/>
            <person name="Kellogg E.A."/>
            <person name="Brutnell T.P."/>
            <person name="Doust A.N."/>
            <person name="Tuskan G.A."/>
            <person name="Rokhsar D."/>
            <person name="Devos K.M."/>
        </authorList>
    </citation>
    <scope>NUCLEOTIDE SEQUENCE [LARGE SCALE GENOMIC DNA]</scope>
    <source>
        <strain evidence="2">Yugu1</strain>
    </source>
</reference>
<proteinExistence type="predicted"/>
<organism evidence="2">
    <name type="scientific">Setaria italica</name>
    <name type="common">Foxtail millet</name>
    <name type="synonym">Panicum italicum</name>
    <dbReference type="NCBI Taxonomy" id="4555"/>
    <lineage>
        <taxon>Eukaryota</taxon>
        <taxon>Viridiplantae</taxon>
        <taxon>Streptophyta</taxon>
        <taxon>Embryophyta</taxon>
        <taxon>Tracheophyta</taxon>
        <taxon>Spermatophyta</taxon>
        <taxon>Magnoliopsida</taxon>
        <taxon>Liliopsida</taxon>
        <taxon>Poales</taxon>
        <taxon>Poaceae</taxon>
        <taxon>PACMAD clade</taxon>
        <taxon>Panicoideae</taxon>
        <taxon>Panicodae</taxon>
        <taxon>Paniceae</taxon>
        <taxon>Cenchrinae</taxon>
        <taxon>Setaria</taxon>
    </lineage>
</organism>
<keyword evidence="1" id="KW-0732">Signal</keyword>
<dbReference type="SUPFAM" id="SSF56371">
    <property type="entry name" value="Ribosome inactivating proteins (RIP)"/>
    <property type="match status" value="1"/>
</dbReference>
<dbReference type="AlphaFoldDB" id="A0A368RQL5"/>
<gene>
    <name evidence="2" type="ORF">SETIT_7G010300v2</name>
</gene>